<name>A0A934MEB6_9RHOB</name>
<evidence type="ECO:0000313" key="2">
    <source>
        <dbReference type="Proteomes" id="UP000642488"/>
    </source>
</evidence>
<evidence type="ECO:0000313" key="1">
    <source>
        <dbReference type="EMBL" id="MBJ3763291.1"/>
    </source>
</evidence>
<dbReference type="RefSeq" id="WP_198916463.1">
    <property type="nucleotide sequence ID" value="NZ_JAEKPD010000009.1"/>
</dbReference>
<protein>
    <submittedName>
        <fullName evidence="1">N-(5'-phosphoribosyl)anthranilate isomerase</fullName>
    </submittedName>
</protein>
<keyword evidence="1" id="KW-0413">Isomerase</keyword>
<gene>
    <name evidence="1" type="ORF">ILP92_11085</name>
</gene>
<accession>A0A934MEB6</accession>
<organism evidence="1 2">
    <name type="scientific">Palleronia pontilimi</name>
    <dbReference type="NCBI Taxonomy" id="1964209"/>
    <lineage>
        <taxon>Bacteria</taxon>
        <taxon>Pseudomonadati</taxon>
        <taxon>Pseudomonadota</taxon>
        <taxon>Alphaproteobacteria</taxon>
        <taxon>Rhodobacterales</taxon>
        <taxon>Roseobacteraceae</taxon>
        <taxon>Palleronia</taxon>
    </lineage>
</organism>
<sequence length="75" mass="8813">MSVPTYLSPDAFLADLFKTRSARRGGIVRRQRRDIERYVGLEPFLQDMRRRGFTVVANADQLVIFCNREPLRRLT</sequence>
<proteinExistence type="predicted"/>
<keyword evidence="2" id="KW-1185">Reference proteome</keyword>
<dbReference type="EMBL" id="JAEKPD010000009">
    <property type="protein sequence ID" value="MBJ3763291.1"/>
    <property type="molecule type" value="Genomic_DNA"/>
</dbReference>
<reference evidence="1" key="1">
    <citation type="submission" date="2020-12" db="EMBL/GenBank/DDBJ databases">
        <title>Bacterial taxonomy.</title>
        <authorList>
            <person name="Pan X."/>
        </authorList>
    </citation>
    <scope>NUCLEOTIDE SEQUENCE</scope>
    <source>
        <strain evidence="1">KCTC 52957</strain>
    </source>
</reference>
<comment type="caution">
    <text evidence="1">The sequence shown here is derived from an EMBL/GenBank/DDBJ whole genome shotgun (WGS) entry which is preliminary data.</text>
</comment>
<dbReference type="Proteomes" id="UP000642488">
    <property type="component" value="Unassembled WGS sequence"/>
</dbReference>
<dbReference type="GO" id="GO:0016853">
    <property type="term" value="F:isomerase activity"/>
    <property type="evidence" value="ECO:0007669"/>
    <property type="project" value="UniProtKB-KW"/>
</dbReference>
<dbReference type="AlphaFoldDB" id="A0A934MEB6"/>